<accession>A0AA86QLC9</accession>
<dbReference type="EMBL" id="CATOUU010000899">
    <property type="protein sequence ID" value="CAI9958011.1"/>
    <property type="molecule type" value="Genomic_DNA"/>
</dbReference>
<dbReference type="AlphaFoldDB" id="A0AA86QLC9"/>
<dbReference type="Gene3D" id="2.160.20.110">
    <property type="match status" value="1"/>
</dbReference>
<organism evidence="2">
    <name type="scientific">Hexamita inflata</name>
    <dbReference type="NCBI Taxonomy" id="28002"/>
    <lineage>
        <taxon>Eukaryota</taxon>
        <taxon>Metamonada</taxon>
        <taxon>Diplomonadida</taxon>
        <taxon>Hexamitidae</taxon>
        <taxon>Hexamitinae</taxon>
        <taxon>Hexamita</taxon>
    </lineage>
</organism>
<sequence length="998" mass="109470">MQICSSKLVDKQMTQYCLKAVSLSSLTESSQVVSSPAQEVFHSLYTEKTQDFKIDLIYSMKNLPSFALFGLTKSIEILDSNVSVKVPQPQSKSALVCFQCDVHSQTSEFAFLALAQLISGLVYCPYTIMVLNSSLMQFRLTGLHVGGLIFNANNIQVQISLCNISGYVSNRSFSGVLIATATNSSTIEVQGVIICVQFNDIIGDNQIGTGAEGVQISGNLIQSCDLCGSYYFTYGLCLDYLNFGEVVNTIIICLRSFVFDGEGCSCPDGFEIQGSSCVNVLEIIESQDNQIKSLENTSSLMQDQIQKLQNSLNNLTLYLECVTKKGYLFVNGSCNKQEIDFMQCLTADKYISTFDISSITNQVGQTDFSNGNSVFRSQYSIQNAFINVQDTTYNSIAIPLFESQQQFNNIKIQIGTQSIETGSILTLKENITVNQMKIVSREQSTLTVTSNLNILITSSVSSTINNLQVNLAFEAQNGNITLIDHVTGTLNISGYQVQGVIQSMQIVAMIGINVEQAVLNLQNINYNPSVHNAGNLSSYLISNTSASVIIVVNISIVLGNISNYSLFGQLETSNSEYNQFGGIIAILNNSKLTVNSVIFDSYIQICMNLTYSGFFVGYSQSQESSLSLNRLCLQLTLTSQNYSVWYFGFVGSNEGNISLNLLKLSQYVTGVKVYDAFGLIGSQELTSMYAEAIQITIITSITMYETDNMTDGTISVVFAELNSQYALIQDINILNCSISMLSNNQIGILIGWVLHYDDPLQYNYQILNTIINSNITNTHSTAGYIYYCIFQNISIDYSILKCNQSGQIEFCGYIFEQNDCNTTISNSKFTNSTVFNAYKIAGFVRQLEDSNTTIIDSIFTNNSILGHSLNDFSGDIACFVLEQQQSRLILNNLLINQVNIEGNIGQIGGFVCQSTNSYSIISDSVMSNSNISGPSYIGAFYSIYDNSTLSVENSNITNVNLSGKNSGIYFAPSQSGSVSNCFSKNVSVNGILLEDAVV</sequence>
<feature type="coiled-coil region" evidence="1">
    <location>
        <begin position="284"/>
        <end position="311"/>
    </location>
</feature>
<evidence type="ECO:0000313" key="3">
    <source>
        <dbReference type="EMBL" id="CAL6083062.1"/>
    </source>
</evidence>
<evidence type="ECO:0000313" key="4">
    <source>
        <dbReference type="Proteomes" id="UP001642409"/>
    </source>
</evidence>
<dbReference type="Proteomes" id="UP001642409">
    <property type="component" value="Unassembled WGS sequence"/>
</dbReference>
<reference evidence="3 4" key="2">
    <citation type="submission" date="2024-07" db="EMBL/GenBank/DDBJ databases">
        <authorList>
            <person name="Akdeniz Z."/>
        </authorList>
    </citation>
    <scope>NUCLEOTIDE SEQUENCE [LARGE SCALE GENOMIC DNA]</scope>
</reference>
<reference evidence="2" key="1">
    <citation type="submission" date="2023-06" db="EMBL/GenBank/DDBJ databases">
        <authorList>
            <person name="Kurt Z."/>
        </authorList>
    </citation>
    <scope>NUCLEOTIDE SEQUENCE</scope>
</reference>
<dbReference type="EMBL" id="CAXDID020000369">
    <property type="protein sequence ID" value="CAL6083062.1"/>
    <property type="molecule type" value="Genomic_DNA"/>
</dbReference>
<comment type="caution">
    <text evidence="2">The sequence shown here is derived from an EMBL/GenBank/DDBJ whole genome shotgun (WGS) entry which is preliminary data.</text>
</comment>
<name>A0AA86QLC9_9EUKA</name>
<protein>
    <submittedName>
        <fullName evidence="3">Hypothetical_protein</fullName>
    </submittedName>
</protein>
<gene>
    <name evidence="2" type="ORF">HINF_LOCUS45656</name>
    <name evidence="3" type="ORF">HINF_LOCUS61544</name>
</gene>
<proteinExistence type="predicted"/>
<evidence type="ECO:0000313" key="2">
    <source>
        <dbReference type="EMBL" id="CAI9958011.1"/>
    </source>
</evidence>
<keyword evidence="4" id="KW-1185">Reference proteome</keyword>
<evidence type="ECO:0000256" key="1">
    <source>
        <dbReference type="SAM" id="Coils"/>
    </source>
</evidence>
<keyword evidence="1" id="KW-0175">Coiled coil</keyword>